<protein>
    <submittedName>
        <fullName evidence="2">Uncharacterized protein</fullName>
    </submittedName>
</protein>
<feature type="chain" id="PRO_5023033903" evidence="1">
    <location>
        <begin position="27"/>
        <end position="110"/>
    </location>
</feature>
<accession>A0A5B0NH39</accession>
<name>A0A5B0NH39_PUCGR</name>
<sequence>MRFSRNYASALWTSLLLAASYLAIESELHAELCQKECGGFATKTLLDRKTCGIDFQCVQKHYHRCLALAYRNSYTCKSCKHEWEQLDCPVDHGTIFECPSTKFNRPAKAA</sequence>
<evidence type="ECO:0000256" key="1">
    <source>
        <dbReference type="SAM" id="SignalP"/>
    </source>
</evidence>
<comment type="caution">
    <text evidence="2">The sequence shown here is derived from an EMBL/GenBank/DDBJ whole genome shotgun (WGS) entry which is preliminary data.</text>
</comment>
<organism evidence="2 3">
    <name type="scientific">Puccinia graminis f. sp. tritici</name>
    <dbReference type="NCBI Taxonomy" id="56615"/>
    <lineage>
        <taxon>Eukaryota</taxon>
        <taxon>Fungi</taxon>
        <taxon>Dikarya</taxon>
        <taxon>Basidiomycota</taxon>
        <taxon>Pucciniomycotina</taxon>
        <taxon>Pucciniomycetes</taxon>
        <taxon>Pucciniales</taxon>
        <taxon>Pucciniaceae</taxon>
        <taxon>Puccinia</taxon>
    </lineage>
</organism>
<evidence type="ECO:0000313" key="2">
    <source>
        <dbReference type="EMBL" id="KAA1087926.1"/>
    </source>
</evidence>
<reference evidence="2 3" key="1">
    <citation type="submission" date="2019-05" db="EMBL/GenBank/DDBJ databases">
        <title>Emergence of the Ug99 lineage of the wheat stem rust pathogen through somatic hybridization.</title>
        <authorList>
            <person name="Li F."/>
            <person name="Upadhyaya N.M."/>
            <person name="Sperschneider J."/>
            <person name="Matny O."/>
            <person name="Nguyen-Phuc H."/>
            <person name="Mago R."/>
            <person name="Raley C."/>
            <person name="Miller M.E."/>
            <person name="Silverstein K.A.T."/>
            <person name="Henningsen E."/>
            <person name="Hirsch C.D."/>
            <person name="Visser B."/>
            <person name="Pretorius Z.A."/>
            <person name="Steffenson B.J."/>
            <person name="Schwessinger B."/>
            <person name="Dodds P.N."/>
            <person name="Figueroa M."/>
        </authorList>
    </citation>
    <scope>NUCLEOTIDE SEQUENCE [LARGE SCALE GENOMIC DNA]</scope>
    <source>
        <strain evidence="2 3">Ug99</strain>
    </source>
</reference>
<gene>
    <name evidence="2" type="ORF">PGTUg99_025277</name>
</gene>
<feature type="signal peptide" evidence="1">
    <location>
        <begin position="1"/>
        <end position="26"/>
    </location>
</feature>
<evidence type="ECO:0000313" key="3">
    <source>
        <dbReference type="Proteomes" id="UP000325313"/>
    </source>
</evidence>
<keyword evidence="1" id="KW-0732">Signal</keyword>
<dbReference type="Proteomes" id="UP000325313">
    <property type="component" value="Unassembled WGS sequence"/>
</dbReference>
<proteinExistence type="predicted"/>
<dbReference type="AlphaFoldDB" id="A0A5B0NH39"/>
<dbReference type="EMBL" id="VDEP01000409">
    <property type="protein sequence ID" value="KAA1087926.1"/>
    <property type="molecule type" value="Genomic_DNA"/>
</dbReference>